<dbReference type="SMART" id="SM00471">
    <property type="entry name" value="HDc"/>
    <property type="match status" value="1"/>
</dbReference>
<dbReference type="InterPro" id="IPR006674">
    <property type="entry name" value="HD_domain"/>
</dbReference>
<reference evidence="2 3" key="1">
    <citation type="submission" date="2020-08" db="EMBL/GenBank/DDBJ databases">
        <title>Genomic Encyclopedia of Type Strains, Phase IV (KMG-IV): sequencing the most valuable type-strain genomes for metagenomic binning, comparative biology and taxonomic classification.</title>
        <authorList>
            <person name="Goeker M."/>
        </authorList>
    </citation>
    <scope>NUCLEOTIDE SEQUENCE [LARGE SCALE GENOMIC DNA]</scope>
    <source>
        <strain evidence="2 3">DSM 7050</strain>
    </source>
</reference>
<dbReference type="Gene3D" id="1.10.3210.10">
    <property type="entry name" value="Hypothetical protein af1432"/>
    <property type="match status" value="1"/>
</dbReference>
<dbReference type="Proteomes" id="UP000539538">
    <property type="component" value="Unassembled WGS sequence"/>
</dbReference>
<dbReference type="InterPro" id="IPR003607">
    <property type="entry name" value="HD/PDEase_dom"/>
</dbReference>
<dbReference type="SUPFAM" id="SSF109604">
    <property type="entry name" value="HD-domain/PDEase-like"/>
    <property type="match status" value="1"/>
</dbReference>
<dbReference type="InterPro" id="IPR006675">
    <property type="entry name" value="HDIG_dom"/>
</dbReference>
<comment type="caution">
    <text evidence="2">The sequence shown here is derived from an EMBL/GenBank/DDBJ whole genome shotgun (WGS) entry which is preliminary data.</text>
</comment>
<gene>
    <name evidence="2" type="ORF">GGQ99_002336</name>
</gene>
<dbReference type="RefSeq" id="WP_183262635.1">
    <property type="nucleotide sequence ID" value="NZ_BAAAVZ010000002.1"/>
</dbReference>
<dbReference type="Pfam" id="PF01966">
    <property type="entry name" value="HD"/>
    <property type="match status" value="1"/>
</dbReference>
<sequence>MIAEPQLRQGVVDIWREIAAEMPWNDLRLTPKNGKTENDRTLVEHIRGVTCMALAIAQSAKDIQGREFDRDLLLAGALLHDVSKLLENEPDPTDGAVSGAGIPTRKSRLGRNVQHGVYAAHKMFEKRMPVELIHTVVTHTNSSNTKGQTWEAAAIFYADFAESDAALSARSKTMFLQRWHINK</sequence>
<feature type="domain" description="HD/PDEase" evidence="1">
    <location>
        <begin position="38"/>
        <end position="173"/>
    </location>
</feature>
<name>A0ABR6L3I5_9HYPH</name>
<dbReference type="CDD" id="cd00077">
    <property type="entry name" value="HDc"/>
    <property type="match status" value="1"/>
</dbReference>
<dbReference type="NCBIfam" id="TIGR00277">
    <property type="entry name" value="HDIG"/>
    <property type="match status" value="1"/>
</dbReference>
<protein>
    <submittedName>
        <fullName evidence="2">Nucleotidyltransferase with HDIG domain</fullName>
    </submittedName>
</protein>
<evidence type="ECO:0000259" key="1">
    <source>
        <dbReference type="SMART" id="SM00471"/>
    </source>
</evidence>
<accession>A0ABR6L3I5</accession>
<evidence type="ECO:0000313" key="2">
    <source>
        <dbReference type="EMBL" id="MBB4650581.1"/>
    </source>
</evidence>
<proteinExistence type="predicted"/>
<evidence type="ECO:0000313" key="3">
    <source>
        <dbReference type="Proteomes" id="UP000539538"/>
    </source>
</evidence>
<organism evidence="2 3">
    <name type="scientific">Aminobacter niigataensis</name>
    <dbReference type="NCBI Taxonomy" id="83265"/>
    <lineage>
        <taxon>Bacteria</taxon>
        <taxon>Pseudomonadati</taxon>
        <taxon>Pseudomonadota</taxon>
        <taxon>Alphaproteobacteria</taxon>
        <taxon>Hyphomicrobiales</taxon>
        <taxon>Phyllobacteriaceae</taxon>
        <taxon>Aminobacter</taxon>
    </lineage>
</organism>
<keyword evidence="3" id="KW-1185">Reference proteome</keyword>
<dbReference type="EMBL" id="JACHOT010000002">
    <property type="protein sequence ID" value="MBB4650581.1"/>
    <property type="molecule type" value="Genomic_DNA"/>
</dbReference>